<gene>
    <name evidence="2" type="ORF">FRZ40_32015</name>
</gene>
<protein>
    <recommendedName>
        <fullName evidence="1">Resolvase/invertase-type recombinase catalytic domain-containing protein</fullName>
    </recommendedName>
</protein>
<dbReference type="InterPro" id="IPR036162">
    <property type="entry name" value="Resolvase-like_N_sf"/>
</dbReference>
<name>A0A5C6V7B5_9BURK</name>
<proteinExistence type="predicted"/>
<sequence length="154" mass="16969">MSVNIDGSSVRRYRRPRRRDGCFAKDGLLWARFSHDQAARLKAQAARLERYCADAGTTDIEVVTDLGGLNYRKKGLQRLLGDIVRGSVARLVPVMKDRLLRFGSSKKPKYAGVCAAPRSRYTPGIREVERCVGIVRAMPVSSSSAGTIAGSKRN</sequence>
<dbReference type="Pfam" id="PF00239">
    <property type="entry name" value="Resolvase"/>
    <property type="match status" value="1"/>
</dbReference>
<accession>A0A5C6V7B5</accession>
<evidence type="ECO:0000313" key="3">
    <source>
        <dbReference type="Proteomes" id="UP000321776"/>
    </source>
</evidence>
<feature type="domain" description="Resolvase/invertase-type recombinase catalytic" evidence="1">
    <location>
        <begin position="30"/>
        <end position="102"/>
    </location>
</feature>
<dbReference type="SUPFAM" id="SSF53041">
    <property type="entry name" value="Resolvase-like"/>
    <property type="match status" value="1"/>
</dbReference>
<evidence type="ECO:0000259" key="1">
    <source>
        <dbReference type="Pfam" id="PF00239"/>
    </source>
</evidence>
<dbReference type="InterPro" id="IPR006119">
    <property type="entry name" value="Resolv_N"/>
</dbReference>
<dbReference type="Proteomes" id="UP000321776">
    <property type="component" value="Unassembled WGS sequence"/>
</dbReference>
<dbReference type="AlphaFoldDB" id="A0A5C6V7B5"/>
<reference evidence="2 3" key="1">
    <citation type="journal article" date="2018" name="Int. J. Syst. Evol. Microbiol.">
        <title>Paraburkholderia azotifigens sp. nov., a nitrogen-fixing bacterium isolated from paddy soil.</title>
        <authorList>
            <person name="Choi G.M."/>
            <person name="Im W.T."/>
        </authorList>
    </citation>
    <scope>NUCLEOTIDE SEQUENCE [LARGE SCALE GENOMIC DNA]</scope>
    <source>
        <strain evidence="2 3">NF 2-5-3</strain>
    </source>
</reference>
<dbReference type="Gene3D" id="3.40.50.1390">
    <property type="entry name" value="Resolvase, N-terminal catalytic domain"/>
    <property type="match status" value="1"/>
</dbReference>
<organism evidence="2 3">
    <name type="scientific">Paraburkholderia azotifigens</name>
    <dbReference type="NCBI Taxonomy" id="2057004"/>
    <lineage>
        <taxon>Bacteria</taxon>
        <taxon>Pseudomonadati</taxon>
        <taxon>Pseudomonadota</taxon>
        <taxon>Betaproteobacteria</taxon>
        <taxon>Burkholderiales</taxon>
        <taxon>Burkholderiaceae</taxon>
        <taxon>Paraburkholderia</taxon>
    </lineage>
</organism>
<dbReference type="GO" id="GO:0003677">
    <property type="term" value="F:DNA binding"/>
    <property type="evidence" value="ECO:0007669"/>
    <property type="project" value="InterPro"/>
</dbReference>
<dbReference type="EMBL" id="VOQS01000005">
    <property type="protein sequence ID" value="TXC81133.1"/>
    <property type="molecule type" value="Genomic_DNA"/>
</dbReference>
<comment type="caution">
    <text evidence="2">The sequence shown here is derived from an EMBL/GenBank/DDBJ whole genome shotgun (WGS) entry which is preliminary data.</text>
</comment>
<evidence type="ECO:0000313" key="2">
    <source>
        <dbReference type="EMBL" id="TXC81133.1"/>
    </source>
</evidence>
<dbReference type="GO" id="GO:0000150">
    <property type="term" value="F:DNA strand exchange activity"/>
    <property type="evidence" value="ECO:0007669"/>
    <property type="project" value="InterPro"/>
</dbReference>